<evidence type="ECO:0000259" key="1">
    <source>
        <dbReference type="Pfam" id="PF00651"/>
    </source>
</evidence>
<accession>A0A1D1VYD4</accession>
<dbReference type="EMBL" id="BDGG01000012">
    <property type="protein sequence ID" value="GAV05966.1"/>
    <property type="molecule type" value="Genomic_DNA"/>
</dbReference>
<dbReference type="InterPro" id="IPR000210">
    <property type="entry name" value="BTB/POZ_dom"/>
</dbReference>
<organism evidence="2 3">
    <name type="scientific">Ramazzottius varieornatus</name>
    <name type="common">Water bear</name>
    <name type="synonym">Tardigrade</name>
    <dbReference type="NCBI Taxonomy" id="947166"/>
    <lineage>
        <taxon>Eukaryota</taxon>
        <taxon>Metazoa</taxon>
        <taxon>Ecdysozoa</taxon>
        <taxon>Tardigrada</taxon>
        <taxon>Eutardigrada</taxon>
        <taxon>Parachela</taxon>
        <taxon>Hypsibioidea</taxon>
        <taxon>Ramazzottiidae</taxon>
        <taxon>Ramazzottius</taxon>
    </lineage>
</organism>
<dbReference type="Pfam" id="PF00651">
    <property type="entry name" value="BTB"/>
    <property type="match status" value="1"/>
</dbReference>
<reference evidence="2 3" key="1">
    <citation type="journal article" date="2016" name="Nat. Commun.">
        <title>Extremotolerant tardigrade genome and improved radiotolerance of human cultured cells by tardigrade-unique protein.</title>
        <authorList>
            <person name="Hashimoto T."/>
            <person name="Horikawa D.D."/>
            <person name="Saito Y."/>
            <person name="Kuwahara H."/>
            <person name="Kozuka-Hata H."/>
            <person name="Shin-I T."/>
            <person name="Minakuchi Y."/>
            <person name="Ohishi K."/>
            <person name="Motoyama A."/>
            <person name="Aizu T."/>
            <person name="Enomoto A."/>
            <person name="Kondo K."/>
            <person name="Tanaka S."/>
            <person name="Hara Y."/>
            <person name="Koshikawa S."/>
            <person name="Sagara H."/>
            <person name="Miura T."/>
            <person name="Yokobori S."/>
            <person name="Miyagawa K."/>
            <person name="Suzuki Y."/>
            <person name="Kubo T."/>
            <person name="Oyama M."/>
            <person name="Kohara Y."/>
            <person name="Fujiyama A."/>
            <person name="Arakawa K."/>
            <person name="Katayama T."/>
            <person name="Toyoda A."/>
            <person name="Kunieda T."/>
        </authorList>
    </citation>
    <scope>NUCLEOTIDE SEQUENCE [LARGE SCALE GENOMIC DNA]</scope>
    <source>
        <strain evidence="2 3">YOKOZUNA-1</strain>
    </source>
</reference>
<keyword evidence="3" id="KW-1185">Reference proteome</keyword>
<evidence type="ECO:0000313" key="3">
    <source>
        <dbReference type="Proteomes" id="UP000186922"/>
    </source>
</evidence>
<evidence type="ECO:0000313" key="2">
    <source>
        <dbReference type="EMBL" id="GAV05966.1"/>
    </source>
</evidence>
<comment type="caution">
    <text evidence="2">The sequence shown here is derived from an EMBL/GenBank/DDBJ whole genome shotgun (WGS) entry which is preliminary data.</text>
</comment>
<protein>
    <recommendedName>
        <fullName evidence="1">BTB domain-containing protein</fullName>
    </recommendedName>
</protein>
<proteinExistence type="predicted"/>
<name>A0A1D1VYD4_RAMVA</name>
<dbReference type="Proteomes" id="UP000186922">
    <property type="component" value="Unassembled WGS sequence"/>
</dbReference>
<gene>
    <name evidence="2" type="primary">RvY_16014</name>
    <name evidence="2" type="synonym">RvY_16014.2</name>
    <name evidence="2" type="ORF">RvY_16014-2</name>
</gene>
<dbReference type="InterPro" id="IPR011333">
    <property type="entry name" value="SKP1/BTB/POZ_sf"/>
</dbReference>
<sequence length="212" mass="23425">MLMPEVCIDVSQLQTRALLRCIEFMYKGSTEIHHYNAADILNVAQALKIFSLAQLCKDKLKSMQFSDLLPNSPRTRQDALRSNFVRSIESGHGLPAAADDGAGSGTCEPCAPAYPVEAGVVKSQESVRSIAACNREGDVPDAQREEELRREEAAKVLCPQKGPIDFYKITGQSSFLAWPIESVEALFSSNEIKINVGIFKELSYFRAIHQDT</sequence>
<dbReference type="SUPFAM" id="SSF54695">
    <property type="entry name" value="POZ domain"/>
    <property type="match status" value="1"/>
</dbReference>
<dbReference type="AlphaFoldDB" id="A0A1D1VYD4"/>
<feature type="domain" description="BTB" evidence="1">
    <location>
        <begin position="9"/>
        <end position="62"/>
    </location>
</feature>
<dbReference type="Gene3D" id="3.30.710.10">
    <property type="entry name" value="Potassium Channel Kv1.1, Chain A"/>
    <property type="match status" value="1"/>
</dbReference>